<dbReference type="Proteomes" id="UP001371456">
    <property type="component" value="Unassembled WGS sequence"/>
</dbReference>
<keyword evidence="3" id="KW-1185">Reference proteome</keyword>
<gene>
    <name evidence="2" type="ORF">RDI58_020213</name>
</gene>
<dbReference type="PANTHER" id="PTHR46814:SF1">
    <property type="entry name" value="EGALITARIAN, ISOFORM B"/>
    <property type="match status" value="1"/>
</dbReference>
<dbReference type="GO" id="GO:0003676">
    <property type="term" value="F:nucleic acid binding"/>
    <property type="evidence" value="ECO:0007669"/>
    <property type="project" value="InterPro"/>
</dbReference>
<evidence type="ECO:0000259" key="1">
    <source>
        <dbReference type="Pfam" id="PF01612"/>
    </source>
</evidence>
<dbReference type="Pfam" id="PF01612">
    <property type="entry name" value="DNA_pol_A_exo1"/>
    <property type="match status" value="1"/>
</dbReference>
<dbReference type="AlphaFoldDB" id="A0AAN8TC26"/>
<feature type="domain" description="3'-5' exonuclease" evidence="1">
    <location>
        <begin position="36"/>
        <end position="139"/>
    </location>
</feature>
<sequence length="169" mass="18945">MASTQQTLPPDPGEKIQGEEAQFSTVPIHVVTNPSELPVEFLEPSAETQLVIGFDCEGVDLCRHGTLCIMQLAFPDAIYLVDAVQGGEAVVQACKPALESNYITKVIHDCKRDSEALYFQFGIKLHNVVDTQFSSTVKRHQSRRNSICRLKQIKQRRSFDYCVCCYNFG</sequence>
<dbReference type="GO" id="GO:0006139">
    <property type="term" value="P:nucleobase-containing compound metabolic process"/>
    <property type="evidence" value="ECO:0007669"/>
    <property type="project" value="InterPro"/>
</dbReference>
<organism evidence="2 3">
    <name type="scientific">Solanum bulbocastanum</name>
    <name type="common">Wild potato</name>
    <dbReference type="NCBI Taxonomy" id="147425"/>
    <lineage>
        <taxon>Eukaryota</taxon>
        <taxon>Viridiplantae</taxon>
        <taxon>Streptophyta</taxon>
        <taxon>Embryophyta</taxon>
        <taxon>Tracheophyta</taxon>
        <taxon>Spermatophyta</taxon>
        <taxon>Magnoliopsida</taxon>
        <taxon>eudicotyledons</taxon>
        <taxon>Gunneridae</taxon>
        <taxon>Pentapetalae</taxon>
        <taxon>asterids</taxon>
        <taxon>lamiids</taxon>
        <taxon>Solanales</taxon>
        <taxon>Solanaceae</taxon>
        <taxon>Solanoideae</taxon>
        <taxon>Solaneae</taxon>
        <taxon>Solanum</taxon>
    </lineage>
</organism>
<comment type="caution">
    <text evidence="2">The sequence shown here is derived from an EMBL/GenBank/DDBJ whole genome shotgun (WGS) entry which is preliminary data.</text>
</comment>
<evidence type="ECO:0000313" key="3">
    <source>
        <dbReference type="Proteomes" id="UP001371456"/>
    </source>
</evidence>
<dbReference type="Gene3D" id="3.30.420.10">
    <property type="entry name" value="Ribonuclease H-like superfamily/Ribonuclease H"/>
    <property type="match status" value="1"/>
</dbReference>
<dbReference type="InterPro" id="IPR002562">
    <property type="entry name" value="3'-5'_exonuclease_dom"/>
</dbReference>
<dbReference type="GO" id="GO:0008408">
    <property type="term" value="F:3'-5' exonuclease activity"/>
    <property type="evidence" value="ECO:0007669"/>
    <property type="project" value="InterPro"/>
</dbReference>
<name>A0AAN8TC26_SOLBU</name>
<evidence type="ECO:0000313" key="2">
    <source>
        <dbReference type="EMBL" id="KAK6782417.1"/>
    </source>
</evidence>
<proteinExistence type="predicted"/>
<dbReference type="SUPFAM" id="SSF53098">
    <property type="entry name" value="Ribonuclease H-like"/>
    <property type="match status" value="1"/>
</dbReference>
<dbReference type="PANTHER" id="PTHR46814">
    <property type="entry name" value="EGALITARIAN, ISOFORM B"/>
    <property type="match status" value="1"/>
</dbReference>
<dbReference type="EMBL" id="JBANQN010000008">
    <property type="protein sequence ID" value="KAK6782417.1"/>
    <property type="molecule type" value="Genomic_DNA"/>
</dbReference>
<protein>
    <recommendedName>
        <fullName evidence="1">3'-5' exonuclease domain-containing protein</fullName>
    </recommendedName>
</protein>
<accession>A0AAN8TC26</accession>
<reference evidence="2 3" key="1">
    <citation type="submission" date="2024-02" db="EMBL/GenBank/DDBJ databases">
        <title>de novo genome assembly of Solanum bulbocastanum strain 11H21.</title>
        <authorList>
            <person name="Hosaka A.J."/>
        </authorList>
    </citation>
    <scope>NUCLEOTIDE SEQUENCE [LARGE SCALE GENOMIC DNA]</scope>
    <source>
        <tissue evidence="2">Young leaves</tissue>
    </source>
</reference>
<dbReference type="InterPro" id="IPR036397">
    <property type="entry name" value="RNaseH_sf"/>
</dbReference>
<dbReference type="InterPro" id="IPR012337">
    <property type="entry name" value="RNaseH-like_sf"/>
</dbReference>